<accession>A0A5S9LZM5</accession>
<proteinExistence type="predicted"/>
<evidence type="ECO:0000313" key="1">
    <source>
        <dbReference type="EMBL" id="BBP86827.1"/>
    </source>
</evidence>
<dbReference type="Proteomes" id="UP000464658">
    <property type="component" value="Chromosome"/>
</dbReference>
<organism evidence="1 2">
    <name type="scientific">Bacillus safensis</name>
    <dbReference type="NCBI Taxonomy" id="561879"/>
    <lineage>
        <taxon>Bacteria</taxon>
        <taxon>Bacillati</taxon>
        <taxon>Bacillota</taxon>
        <taxon>Bacilli</taxon>
        <taxon>Bacillales</taxon>
        <taxon>Bacillaceae</taxon>
        <taxon>Bacillus</taxon>
    </lineage>
</organism>
<sequence length="55" mass="5969">MKKVQAAIDIRSARAKVKAAEKNKTQSAIKSAQTAIKKLNKGKEKKQACKTGLTK</sequence>
<reference evidence="1 2" key="1">
    <citation type="submission" date="2019-12" db="EMBL/GenBank/DDBJ databases">
        <title>Full genome sequence of a Bacillus safensis strain isolated from commercially available natto in Indonesia.</title>
        <authorList>
            <person name="Yoshida M."/>
            <person name="Uomi M."/>
            <person name="Waturangi D."/>
            <person name="Ekaputri J.J."/>
            <person name="Setiamarga D.H.E."/>
        </authorList>
    </citation>
    <scope>NUCLEOTIDE SEQUENCE [LARGE SCALE GENOMIC DNA]</scope>
    <source>
        <strain evidence="1 2">IDN1</strain>
    </source>
</reference>
<evidence type="ECO:0000313" key="2">
    <source>
        <dbReference type="Proteomes" id="UP000464658"/>
    </source>
</evidence>
<protein>
    <submittedName>
        <fullName evidence="1">Uncharacterized protein</fullName>
    </submittedName>
</protein>
<dbReference type="AlphaFoldDB" id="A0A5S9LZM5"/>
<name>A0A5S9LZM5_BACIA</name>
<dbReference type="EMBL" id="AP021906">
    <property type="protein sequence ID" value="BBP86827.1"/>
    <property type="molecule type" value="Genomic_DNA"/>
</dbReference>
<gene>
    <name evidence="1" type="ORF">BsIDN1_04450</name>
</gene>